<dbReference type="InterPro" id="IPR011033">
    <property type="entry name" value="PRC_barrel-like_sf"/>
</dbReference>
<evidence type="ECO:0000256" key="1">
    <source>
        <dbReference type="SAM" id="MobiDB-lite"/>
    </source>
</evidence>
<organism evidence="4 5">
    <name type="scientific">Streptacidiphilus alkalitolerans</name>
    <dbReference type="NCBI Taxonomy" id="3342712"/>
    <lineage>
        <taxon>Bacteria</taxon>
        <taxon>Bacillati</taxon>
        <taxon>Actinomycetota</taxon>
        <taxon>Actinomycetes</taxon>
        <taxon>Kitasatosporales</taxon>
        <taxon>Streptomycetaceae</taxon>
        <taxon>Streptacidiphilus</taxon>
    </lineage>
</organism>
<proteinExistence type="predicted"/>
<name>A0ABV6X7T8_9ACTN</name>
<feature type="compositionally biased region" description="Low complexity" evidence="1">
    <location>
        <begin position="236"/>
        <end position="257"/>
    </location>
</feature>
<sequence length="431" mass="45014">MQTDIDPRDLIGHKAVDRNGDKIGTVDEVYLDDATGRPEWAAVRTGLFGRDAFVPLTSSEFISDELRVPFEKSQVKDSPDFGVGQHLSPEQELQLYRYYGLDVPHGADSGSGTAAAAAKAADRNSSPAETTAAQPTVAAPAAATVAGTAAVTSAAVATGTGSTPIAPPAPAAPAAKAADTSRTAAFMAPATQTSAPTAPAAPSAPTVAQGAPAAAAAAATTAPSLAKATPRPDPLTDPLNDPLTGPLPGTAATAPAPSQEQPIGDPGRTGVPEPIEFVCREERLDISTEWRVLGRARLRKYVTAEQVERRVPVIRERIRVERVPVGAEERAQLTDQAIAESMEEVTLHEQRVVVRKAVVPVERIRLVTERFTEEEVIRDELHREHIQVQDSTRPTGPTPVPGSGQPSQSAPSAAPSTPPSRPDLPGHAIGA</sequence>
<feature type="domain" description="PRC-barrel" evidence="2">
    <location>
        <begin position="8"/>
        <end position="72"/>
    </location>
</feature>
<dbReference type="InterPro" id="IPR014747">
    <property type="entry name" value="Bac_photo_RC_H_C"/>
</dbReference>
<evidence type="ECO:0000313" key="4">
    <source>
        <dbReference type="EMBL" id="MFC1434344.1"/>
    </source>
</evidence>
<dbReference type="Proteomes" id="UP001592530">
    <property type="component" value="Unassembled WGS sequence"/>
</dbReference>
<protein>
    <submittedName>
        <fullName evidence="4">PRC and DUF2382 domain-containing protein</fullName>
    </submittedName>
</protein>
<feature type="domain" description="DUF2382" evidence="3">
    <location>
        <begin position="279"/>
        <end position="388"/>
    </location>
</feature>
<dbReference type="Gene3D" id="3.90.50.10">
    <property type="entry name" value="Photosynthetic Reaction Center, subunit H, domain 2"/>
    <property type="match status" value="1"/>
</dbReference>
<dbReference type="PANTHER" id="PTHR38463:SF1">
    <property type="entry name" value="STRESS RESPONSE PROTEIN YSNF"/>
    <property type="match status" value="1"/>
</dbReference>
<reference evidence="4 5" key="1">
    <citation type="submission" date="2024-09" db="EMBL/GenBank/DDBJ databases">
        <authorList>
            <person name="Lee S.D."/>
        </authorList>
    </citation>
    <scope>NUCLEOTIDE SEQUENCE [LARGE SCALE GENOMIC DNA]</scope>
    <source>
        <strain evidence="4 5">N1-3</strain>
    </source>
</reference>
<dbReference type="PANTHER" id="PTHR38463">
    <property type="entry name" value="STRESS RESPONSE PROTEIN YSNF"/>
    <property type="match status" value="1"/>
</dbReference>
<dbReference type="InterPro" id="IPR052967">
    <property type="entry name" value="Stress_Response_Assoc"/>
</dbReference>
<dbReference type="InterPro" id="IPR019060">
    <property type="entry name" value="DUF2382"/>
</dbReference>
<feature type="region of interest" description="Disordered" evidence="1">
    <location>
        <begin position="109"/>
        <end position="135"/>
    </location>
</feature>
<dbReference type="Pfam" id="PF05239">
    <property type="entry name" value="PRC"/>
    <property type="match status" value="1"/>
</dbReference>
<feature type="region of interest" description="Disordered" evidence="1">
    <location>
        <begin position="218"/>
        <end position="273"/>
    </location>
</feature>
<comment type="caution">
    <text evidence="4">The sequence shown here is derived from an EMBL/GenBank/DDBJ whole genome shotgun (WGS) entry which is preliminary data.</text>
</comment>
<feature type="compositionally biased region" description="Low complexity" evidence="1">
    <location>
        <begin position="218"/>
        <end position="229"/>
    </location>
</feature>
<dbReference type="EMBL" id="JBHEZY010000013">
    <property type="protein sequence ID" value="MFC1434344.1"/>
    <property type="molecule type" value="Genomic_DNA"/>
</dbReference>
<evidence type="ECO:0000313" key="5">
    <source>
        <dbReference type="Proteomes" id="UP001592530"/>
    </source>
</evidence>
<dbReference type="SUPFAM" id="SSF50346">
    <property type="entry name" value="PRC-barrel domain"/>
    <property type="match status" value="1"/>
</dbReference>
<gene>
    <name evidence="4" type="ORF">ACEZDB_27260</name>
</gene>
<evidence type="ECO:0000259" key="2">
    <source>
        <dbReference type="Pfam" id="PF05239"/>
    </source>
</evidence>
<accession>A0ABV6X7T8</accession>
<evidence type="ECO:0000259" key="3">
    <source>
        <dbReference type="Pfam" id="PF09557"/>
    </source>
</evidence>
<feature type="region of interest" description="Disordered" evidence="1">
    <location>
        <begin position="190"/>
        <end position="209"/>
    </location>
</feature>
<dbReference type="Pfam" id="PF09557">
    <property type="entry name" value="DUF2382"/>
    <property type="match status" value="1"/>
</dbReference>
<feature type="region of interest" description="Disordered" evidence="1">
    <location>
        <begin position="382"/>
        <end position="431"/>
    </location>
</feature>
<dbReference type="InterPro" id="IPR027275">
    <property type="entry name" value="PRC-brl_dom"/>
</dbReference>
<dbReference type="RefSeq" id="WP_380556765.1">
    <property type="nucleotide sequence ID" value="NZ_JBHEZY010000013.1"/>
</dbReference>
<feature type="compositionally biased region" description="Low complexity" evidence="1">
    <location>
        <begin position="391"/>
        <end position="415"/>
    </location>
</feature>
<feature type="region of interest" description="Disordered" evidence="1">
    <location>
        <begin position="158"/>
        <end position="180"/>
    </location>
</feature>